<proteinExistence type="predicted"/>
<feature type="non-terminal residue" evidence="1">
    <location>
        <position position="60"/>
    </location>
</feature>
<dbReference type="EMBL" id="KK121048">
    <property type="protein sequence ID" value="KFM79631.1"/>
    <property type="molecule type" value="Genomic_DNA"/>
</dbReference>
<name>A0A087UQJ2_STEMI</name>
<gene>
    <name evidence="1" type="ORF">X975_18091</name>
</gene>
<dbReference type="AlphaFoldDB" id="A0A087UQJ2"/>
<reference evidence="1 2" key="1">
    <citation type="submission" date="2013-11" db="EMBL/GenBank/DDBJ databases">
        <title>Genome sequencing of Stegodyphus mimosarum.</title>
        <authorList>
            <person name="Bechsgaard J."/>
        </authorList>
    </citation>
    <scope>NUCLEOTIDE SEQUENCE [LARGE SCALE GENOMIC DNA]</scope>
</reference>
<dbReference type="Proteomes" id="UP000054359">
    <property type="component" value="Unassembled WGS sequence"/>
</dbReference>
<keyword evidence="2" id="KW-1185">Reference proteome</keyword>
<protein>
    <submittedName>
        <fullName evidence="1">Uncharacterized protein</fullName>
    </submittedName>
</protein>
<sequence>MVPVTGGKPHAAPSQHDSKHAFSVYPRCYPRSERLSADGSITTYQPLYYLTEREARAANL</sequence>
<evidence type="ECO:0000313" key="1">
    <source>
        <dbReference type="EMBL" id="KFM79631.1"/>
    </source>
</evidence>
<organism evidence="1 2">
    <name type="scientific">Stegodyphus mimosarum</name>
    <name type="common">African social velvet spider</name>
    <dbReference type="NCBI Taxonomy" id="407821"/>
    <lineage>
        <taxon>Eukaryota</taxon>
        <taxon>Metazoa</taxon>
        <taxon>Ecdysozoa</taxon>
        <taxon>Arthropoda</taxon>
        <taxon>Chelicerata</taxon>
        <taxon>Arachnida</taxon>
        <taxon>Araneae</taxon>
        <taxon>Araneomorphae</taxon>
        <taxon>Entelegynae</taxon>
        <taxon>Eresoidea</taxon>
        <taxon>Eresidae</taxon>
        <taxon>Stegodyphus</taxon>
    </lineage>
</organism>
<evidence type="ECO:0000313" key="2">
    <source>
        <dbReference type="Proteomes" id="UP000054359"/>
    </source>
</evidence>
<accession>A0A087UQJ2</accession>